<proteinExistence type="predicted"/>
<dbReference type="Pfam" id="PF20178">
    <property type="entry name" value="ToxA_N"/>
    <property type="match status" value="1"/>
</dbReference>
<gene>
    <name evidence="3" type="ORF">E6B08_16255</name>
</gene>
<feature type="domain" description="Dermonecrotic toxin N-terminal" evidence="2">
    <location>
        <begin position="78"/>
        <end position="208"/>
    </location>
</feature>
<organism evidence="3 4">
    <name type="scientific">Pseudomonas putida</name>
    <name type="common">Arthrobacter siderocapsulatus</name>
    <dbReference type="NCBI Taxonomy" id="303"/>
    <lineage>
        <taxon>Bacteria</taxon>
        <taxon>Pseudomonadati</taxon>
        <taxon>Pseudomonadota</taxon>
        <taxon>Gammaproteobacteria</taxon>
        <taxon>Pseudomonadales</taxon>
        <taxon>Pseudomonadaceae</taxon>
        <taxon>Pseudomonas</taxon>
    </lineage>
</organism>
<feature type="region of interest" description="Disordered" evidence="1">
    <location>
        <begin position="112"/>
        <end position="135"/>
    </location>
</feature>
<dbReference type="InterPro" id="IPR046673">
    <property type="entry name" value="ToxA_N"/>
</dbReference>
<reference evidence="4" key="1">
    <citation type="submission" date="2019-04" db="EMBL/GenBank/DDBJ databases">
        <title>Genome sequence of Pseudomonas putida 1290, an auxin catabolizing strain.</title>
        <authorList>
            <person name="Laird T.S."/>
            <person name="Leveau J.H.J."/>
        </authorList>
    </citation>
    <scope>NUCLEOTIDE SEQUENCE [LARGE SCALE GENOMIC DNA]</scope>
    <source>
        <strain evidence="4">1290</strain>
    </source>
</reference>
<feature type="compositionally biased region" description="Polar residues" evidence="1">
    <location>
        <begin position="115"/>
        <end position="124"/>
    </location>
</feature>
<protein>
    <recommendedName>
        <fullName evidence="2">Dermonecrotic toxin N-terminal domain-containing protein</fullName>
    </recommendedName>
</protein>
<dbReference type="Proteomes" id="UP000298551">
    <property type="component" value="Chromosome"/>
</dbReference>
<evidence type="ECO:0000256" key="1">
    <source>
        <dbReference type="SAM" id="MobiDB-lite"/>
    </source>
</evidence>
<name>A0A4D6XDU7_PSEPU</name>
<dbReference type="OrthoDB" id="1467561at2"/>
<sequence length="265" mass="29095">MALPLHHAQISRTLPRWSKALHPEHVGPMLSRLRSEFLDSQGQPVDWFAQASPARQQALRDAIAERDARRQALHAALAPLKGIVEFCEPLLSNRLNNEVSVTEALFVHQPFELKQPTTGPSPLGQTPPRERSPVVPKGAAQTRTLLEAALHNFTADNEVHPFDRLQRSATDIQPIPGLTLAGFIDHCRRLDLGRAYQQHLAHVLDAPRPRCRPYGPTPAGPNCACRDTSRSCAATSAIPVWPPSSNCARVSRHLATARGHCIVGV</sequence>
<evidence type="ECO:0000313" key="4">
    <source>
        <dbReference type="Proteomes" id="UP000298551"/>
    </source>
</evidence>
<dbReference type="RefSeq" id="WP_136914983.1">
    <property type="nucleotide sequence ID" value="NZ_CP039371.1"/>
</dbReference>
<evidence type="ECO:0000313" key="3">
    <source>
        <dbReference type="EMBL" id="QCI12830.1"/>
    </source>
</evidence>
<accession>A0A4D6XDU7</accession>
<dbReference type="AlphaFoldDB" id="A0A4D6XDU7"/>
<dbReference type="EMBL" id="CP039371">
    <property type="protein sequence ID" value="QCI12830.1"/>
    <property type="molecule type" value="Genomic_DNA"/>
</dbReference>
<evidence type="ECO:0000259" key="2">
    <source>
        <dbReference type="Pfam" id="PF20178"/>
    </source>
</evidence>